<protein>
    <submittedName>
        <fullName evidence="1">Uncharacterized protein</fullName>
    </submittedName>
</protein>
<dbReference type="EMBL" id="VSSQ01000010">
    <property type="protein sequence ID" value="MPL59894.1"/>
    <property type="molecule type" value="Genomic_DNA"/>
</dbReference>
<accession>A0A644SZ93</accession>
<reference evidence="1" key="1">
    <citation type="submission" date="2019-08" db="EMBL/GenBank/DDBJ databases">
        <authorList>
            <person name="Kucharzyk K."/>
            <person name="Murdoch R.W."/>
            <person name="Higgins S."/>
            <person name="Loffler F."/>
        </authorList>
    </citation>
    <scope>NUCLEOTIDE SEQUENCE</scope>
</reference>
<organism evidence="1">
    <name type="scientific">bioreactor metagenome</name>
    <dbReference type="NCBI Taxonomy" id="1076179"/>
    <lineage>
        <taxon>unclassified sequences</taxon>
        <taxon>metagenomes</taxon>
        <taxon>ecological metagenomes</taxon>
    </lineage>
</organism>
<gene>
    <name evidence="1" type="ORF">SDC9_05450</name>
</gene>
<proteinExistence type="predicted"/>
<comment type="caution">
    <text evidence="1">The sequence shown here is derived from an EMBL/GenBank/DDBJ whole genome shotgun (WGS) entry which is preliminary data.</text>
</comment>
<name>A0A644SZ93_9ZZZZ</name>
<evidence type="ECO:0000313" key="1">
    <source>
        <dbReference type="EMBL" id="MPL59894.1"/>
    </source>
</evidence>
<sequence>MGVDFGNRDSGVQVVLDNFVESPVGFGIPMSQAFAVGICHAPQGEEEVHRALGGVELTGGEPSGFGQFLVVEPHQGMVRVVDDELPSPHVGRQLVHRALDGVVSASRGYDLGQAHGSRRFQAVVGYGAVEALDHPVADFVGIEIEHALESAFPDHVFHGYAAGTVLMEGDDFVAFGFQGGDGAHGALGSGAEHGHGHGDSAPEVDHRGFVALDHGGDGDGGLPHDAPGYPVEAGDVRHGVHDDDVLGLGVFAELGPAGGHGGNHEFGHTEGKGAHGRGADVGTLIAADADHALDFPFVVELAGEDRATGHHGGDAAPLVFGGQENLEVFAGRGGQLHIINVRLVGRSRENAGVHHHDGAALGFDAFLQKAGLRRLGVQGGDEEDGLF</sequence>
<dbReference type="AlphaFoldDB" id="A0A644SZ93"/>